<evidence type="ECO:0000256" key="2">
    <source>
        <dbReference type="SAM" id="SignalP"/>
    </source>
</evidence>
<feature type="transmembrane region" description="Helical" evidence="1">
    <location>
        <begin position="579"/>
        <end position="600"/>
    </location>
</feature>
<dbReference type="RefSeq" id="XP_022459732.1">
    <property type="nucleotide sequence ID" value="XM_022602161.1"/>
</dbReference>
<dbReference type="HOGENOM" id="CLU_012543_1_0_1"/>
<feature type="transmembrane region" description="Helical" evidence="1">
    <location>
        <begin position="118"/>
        <end position="140"/>
    </location>
</feature>
<evidence type="ECO:0000259" key="4">
    <source>
        <dbReference type="Pfam" id="PF10355"/>
    </source>
</evidence>
<dbReference type="PANTHER" id="PTHR31685">
    <property type="entry name" value="INTEGRAL MEMBRANE PROTEIN (AFU_ORTHOLOGUE AFUA_6G12730)-RELATED"/>
    <property type="match status" value="1"/>
</dbReference>
<proteinExistence type="predicted"/>
<feature type="transmembrane region" description="Helical" evidence="1">
    <location>
        <begin position="90"/>
        <end position="111"/>
    </location>
</feature>
<gene>
    <name evidence="5" type="ORF">KUCA_T00003718001</name>
</gene>
<dbReference type="AlphaFoldDB" id="W6MMC8"/>
<keyword evidence="1" id="KW-1133">Transmembrane helix</keyword>
<dbReference type="PANTHER" id="PTHR31685:SF3">
    <property type="entry name" value="INTEGRAL MEMBRANE PROTEIN (AFU_ORTHOLOGUE AFUA_6G12730)"/>
    <property type="match status" value="1"/>
</dbReference>
<keyword evidence="1" id="KW-0472">Membrane</keyword>
<evidence type="ECO:0008006" key="7">
    <source>
        <dbReference type="Google" id="ProtNLM"/>
    </source>
</evidence>
<feature type="domain" description="DUF2427" evidence="3">
    <location>
        <begin position="74"/>
        <end position="174"/>
    </location>
</feature>
<reference evidence="5" key="2">
    <citation type="submission" date="2014-02" db="EMBL/GenBank/DDBJ databases">
        <title>Complete DNA sequence of /Kuraishia capsulata/ illustrates novel genomic features among budding yeasts (/Saccharomycotina/).</title>
        <authorList>
            <person name="Morales L."/>
            <person name="Noel B."/>
            <person name="Porcel B."/>
            <person name="Marcet-Houben M."/>
            <person name="Hullo M-F."/>
            <person name="Sacerdot C."/>
            <person name="Tekaia F."/>
            <person name="Leh-Louis V."/>
            <person name="Despons L."/>
            <person name="Khanna V."/>
            <person name="Aury J-M."/>
            <person name="Barbe V."/>
            <person name="Couloux A."/>
            <person name="Labadie K."/>
            <person name="Pelletier E."/>
            <person name="Souciet J-L."/>
            <person name="Boekhout T."/>
            <person name="Gabaldon T."/>
            <person name="Wincker P."/>
            <person name="Dujon B."/>
        </authorList>
    </citation>
    <scope>NUCLEOTIDE SEQUENCE</scope>
    <source>
        <strain evidence="5">CBS 1993</strain>
    </source>
</reference>
<evidence type="ECO:0000256" key="1">
    <source>
        <dbReference type="SAM" id="Phobius"/>
    </source>
</evidence>
<name>W6MMC8_9ASCO</name>
<keyword evidence="6" id="KW-1185">Reference proteome</keyword>
<evidence type="ECO:0000259" key="3">
    <source>
        <dbReference type="Pfam" id="PF10348"/>
    </source>
</evidence>
<dbReference type="Pfam" id="PF10348">
    <property type="entry name" value="DUF2427"/>
    <property type="match status" value="1"/>
</dbReference>
<keyword evidence="2" id="KW-0732">Signal</keyword>
<feature type="transmembrane region" description="Helical" evidence="1">
    <location>
        <begin position="395"/>
        <end position="415"/>
    </location>
</feature>
<dbReference type="Proteomes" id="UP000019384">
    <property type="component" value="Unassembled WGS sequence"/>
</dbReference>
<dbReference type="InterPro" id="IPR018825">
    <property type="entry name" value="DUF2427"/>
</dbReference>
<feature type="transmembrane region" description="Helical" evidence="1">
    <location>
        <begin position="329"/>
        <end position="351"/>
    </location>
</feature>
<feature type="domain" description="Protein YTP1-like C-terminal" evidence="4">
    <location>
        <begin position="306"/>
        <end position="602"/>
    </location>
</feature>
<feature type="transmembrane region" description="Helical" evidence="1">
    <location>
        <begin position="283"/>
        <end position="309"/>
    </location>
</feature>
<organism evidence="5 6">
    <name type="scientific">Kuraishia capsulata CBS 1993</name>
    <dbReference type="NCBI Taxonomy" id="1382522"/>
    <lineage>
        <taxon>Eukaryota</taxon>
        <taxon>Fungi</taxon>
        <taxon>Dikarya</taxon>
        <taxon>Ascomycota</taxon>
        <taxon>Saccharomycotina</taxon>
        <taxon>Pichiomycetes</taxon>
        <taxon>Pichiales</taxon>
        <taxon>Pichiaceae</taxon>
        <taxon>Kuraishia</taxon>
    </lineage>
</organism>
<dbReference type="InterPro" id="IPR018827">
    <property type="entry name" value="YTP1_C"/>
</dbReference>
<feature type="chain" id="PRO_5004878759" description="Protein YTP1-like C-terminal domain-containing protein" evidence="2">
    <location>
        <begin position="22"/>
        <end position="610"/>
    </location>
</feature>
<dbReference type="GeneID" id="34521120"/>
<reference evidence="5" key="1">
    <citation type="submission" date="2013-12" db="EMBL/GenBank/DDBJ databases">
        <authorList>
            <person name="Genoscope - CEA"/>
        </authorList>
    </citation>
    <scope>NUCLEOTIDE SEQUENCE</scope>
    <source>
        <strain evidence="5">CBS 1993</strain>
    </source>
</reference>
<dbReference type="STRING" id="1382522.W6MMC8"/>
<dbReference type="OrthoDB" id="4005299at2759"/>
<sequence>MLCVKKLILFGLLIMSQAVASMDMDMSHDHSTVDLSTVDLSTITPVPHEGGHHHGTPILEQNLTPAERLYWEAYNTTTYFTIESPYKKHLTIHMALMLLTNVVIYPVVLILNNIKSGWFLPGLTVHVLLTFISLFSYWIFIGNVPDLFPNNAYSRMSLVLFFLTGFHFVFSIIHYATNWVDSVGTLPRGRSQFIPLEDYSHDGSQSPSSTLYDFDHNGSHDSGMFHLGEGLDEVLSSTETGNGPDMASNDLGLKNFSAQPSKWSLKRDQILGKILNLKPIEAIVRLFSSVSFLVFNILNWGLFVFFLIYLPTGVACLNLMGKGDKIFNLLAHFIKGGVFVLLGIVSLARYCGAFSKLGMAWNFSFISRYEKPESIWFRIQPSSDMITMEMIESSLILFYGSTNIFLEHLAAWGEAWTAKDLQHASIAFMYIGSGLCGVLVERRLAAWRRDKFTSVCNQNNIDTADILHGSPGYSPNPFPAFTIFWTGLLMSQHAQASAVSTAIHVQWGDLLTYGSFFRILTYILLNFTPYYKGSLFNPSRPLTELITSFALLCGGLVFMESTDQIVEAIEYRGLTGMFTLNVSVGVVALVMGWIMTIFSIKDWLKARQLS</sequence>
<evidence type="ECO:0000313" key="6">
    <source>
        <dbReference type="Proteomes" id="UP000019384"/>
    </source>
</evidence>
<dbReference type="EMBL" id="HG793128">
    <property type="protein sequence ID" value="CDK27739.1"/>
    <property type="molecule type" value="Genomic_DNA"/>
</dbReference>
<feature type="signal peptide" evidence="2">
    <location>
        <begin position="1"/>
        <end position="21"/>
    </location>
</feature>
<evidence type="ECO:0000313" key="5">
    <source>
        <dbReference type="EMBL" id="CDK27739.1"/>
    </source>
</evidence>
<feature type="transmembrane region" description="Helical" evidence="1">
    <location>
        <begin position="421"/>
        <end position="440"/>
    </location>
</feature>
<dbReference type="Pfam" id="PF10355">
    <property type="entry name" value="Ytp1"/>
    <property type="match status" value="1"/>
</dbReference>
<feature type="transmembrane region" description="Helical" evidence="1">
    <location>
        <begin position="152"/>
        <end position="173"/>
    </location>
</feature>
<accession>W6MMC8</accession>
<keyword evidence="1" id="KW-0812">Transmembrane</keyword>
<protein>
    <recommendedName>
        <fullName evidence="7">Protein YTP1-like C-terminal domain-containing protein</fullName>
    </recommendedName>
</protein>